<keyword evidence="2" id="KW-1185">Reference proteome</keyword>
<dbReference type="PATRIC" id="fig|279058.18.peg.3171"/>
<gene>
    <name evidence="1" type="ORF">CAter282_3221</name>
</gene>
<dbReference type="Proteomes" id="UP000071778">
    <property type="component" value="Chromosome"/>
</dbReference>
<dbReference type="AlphaFoldDB" id="A0A127QLR9"/>
<accession>A0A127QLR9</accession>
<sequence length="43" mass="4585">MREIRIIHQTAAPTASSNPKNSIDCWIAVAAAGPSACGKLRFM</sequence>
<evidence type="ECO:0000313" key="1">
    <source>
        <dbReference type="EMBL" id="AMP10926.1"/>
    </source>
</evidence>
<organism evidence="1 2">
    <name type="scientific">Collimonas arenae</name>
    <dbReference type="NCBI Taxonomy" id="279058"/>
    <lineage>
        <taxon>Bacteria</taxon>
        <taxon>Pseudomonadati</taxon>
        <taxon>Pseudomonadota</taxon>
        <taxon>Betaproteobacteria</taxon>
        <taxon>Burkholderiales</taxon>
        <taxon>Oxalobacteraceae</taxon>
        <taxon>Collimonas</taxon>
    </lineage>
</organism>
<evidence type="ECO:0000313" key="2">
    <source>
        <dbReference type="Proteomes" id="UP000071778"/>
    </source>
</evidence>
<reference evidence="1 2" key="1">
    <citation type="submission" date="2015-11" db="EMBL/GenBank/DDBJ databases">
        <title>Exploring the genomic traits of fungus-feeding bacterial genus Collimonas.</title>
        <authorList>
            <person name="Song C."/>
            <person name="Schmidt R."/>
            <person name="de Jager V."/>
            <person name="Krzyzanowska D."/>
            <person name="Jongedijk E."/>
            <person name="Cankar K."/>
            <person name="Beekwilder J."/>
            <person name="van Veen A."/>
            <person name="de Boer W."/>
            <person name="van Veen J.A."/>
            <person name="Garbeva P."/>
        </authorList>
    </citation>
    <scope>NUCLEOTIDE SEQUENCE [LARGE SCALE GENOMIC DNA]</scope>
    <source>
        <strain evidence="1 2">Ter282</strain>
    </source>
</reference>
<dbReference type="EMBL" id="CP013235">
    <property type="protein sequence ID" value="AMP10926.1"/>
    <property type="molecule type" value="Genomic_DNA"/>
</dbReference>
<protein>
    <submittedName>
        <fullName evidence="1">Uncharacterized protein</fullName>
    </submittedName>
</protein>
<proteinExistence type="predicted"/>
<name>A0A127QLR9_9BURK</name>